<reference evidence="1" key="1">
    <citation type="submission" date="2020-05" db="EMBL/GenBank/DDBJ databases">
        <title>Large-scale comparative analyses of tick genomes elucidate their genetic diversity and vector capacities.</title>
        <authorList>
            <person name="Jia N."/>
            <person name="Wang J."/>
            <person name="Shi W."/>
            <person name="Du L."/>
            <person name="Sun Y."/>
            <person name="Zhan W."/>
            <person name="Jiang J."/>
            <person name="Wang Q."/>
            <person name="Zhang B."/>
            <person name="Ji P."/>
            <person name="Sakyi L.B."/>
            <person name="Cui X."/>
            <person name="Yuan T."/>
            <person name="Jiang B."/>
            <person name="Yang W."/>
            <person name="Lam T.T.-Y."/>
            <person name="Chang Q."/>
            <person name="Ding S."/>
            <person name="Wang X."/>
            <person name="Zhu J."/>
            <person name="Ruan X."/>
            <person name="Zhao L."/>
            <person name="Wei J."/>
            <person name="Que T."/>
            <person name="Du C."/>
            <person name="Cheng J."/>
            <person name="Dai P."/>
            <person name="Han X."/>
            <person name="Huang E."/>
            <person name="Gao Y."/>
            <person name="Liu J."/>
            <person name="Shao H."/>
            <person name="Ye R."/>
            <person name="Li L."/>
            <person name="Wei W."/>
            <person name="Wang X."/>
            <person name="Wang C."/>
            <person name="Yang T."/>
            <person name="Huo Q."/>
            <person name="Li W."/>
            <person name="Guo W."/>
            <person name="Chen H."/>
            <person name="Zhou L."/>
            <person name="Ni X."/>
            <person name="Tian J."/>
            <person name="Zhou Y."/>
            <person name="Sheng Y."/>
            <person name="Liu T."/>
            <person name="Pan Y."/>
            <person name="Xia L."/>
            <person name="Li J."/>
            <person name="Zhao F."/>
            <person name="Cao W."/>
        </authorList>
    </citation>
    <scope>NUCLEOTIDE SEQUENCE</scope>
    <source>
        <strain evidence="1">Hyas-2018</strain>
    </source>
</reference>
<evidence type="ECO:0000313" key="1">
    <source>
        <dbReference type="EMBL" id="KAH6938065.1"/>
    </source>
</evidence>
<comment type="caution">
    <text evidence="1">The sequence shown here is derived from an EMBL/GenBank/DDBJ whole genome shotgun (WGS) entry which is preliminary data.</text>
</comment>
<sequence length="224" mass="25657">MIGNAGSLVLAGGNAVTVVLTRLLLVLATHVDTVQRRIHHEIDNFTNGERRPTWKDRHSMPYTLATIWEVHRWSPFLALGSPRRAYNDFIIGEYFIPKGATIVANIWGVHNDPSYWSEPEKFEPSRFLNKDGSVAWEKVDRVISFSVGKRMCPAEIFASVEIYTYLTRLMQKFLILPEEGAVFDPNVHPALLMQPKRHMFRCIPRACRPARHRQWPPTALSSHA</sequence>
<keyword evidence="2" id="KW-1185">Reference proteome</keyword>
<dbReference type="Proteomes" id="UP000821845">
    <property type="component" value="Chromosome 2"/>
</dbReference>
<protein>
    <submittedName>
        <fullName evidence="1">Uncharacterized protein</fullName>
    </submittedName>
</protein>
<evidence type="ECO:0000313" key="2">
    <source>
        <dbReference type="Proteomes" id="UP000821845"/>
    </source>
</evidence>
<dbReference type="EMBL" id="CM023482">
    <property type="protein sequence ID" value="KAH6938065.1"/>
    <property type="molecule type" value="Genomic_DNA"/>
</dbReference>
<proteinExistence type="predicted"/>
<organism evidence="1 2">
    <name type="scientific">Hyalomma asiaticum</name>
    <name type="common">Tick</name>
    <dbReference type="NCBI Taxonomy" id="266040"/>
    <lineage>
        <taxon>Eukaryota</taxon>
        <taxon>Metazoa</taxon>
        <taxon>Ecdysozoa</taxon>
        <taxon>Arthropoda</taxon>
        <taxon>Chelicerata</taxon>
        <taxon>Arachnida</taxon>
        <taxon>Acari</taxon>
        <taxon>Parasitiformes</taxon>
        <taxon>Ixodida</taxon>
        <taxon>Ixodoidea</taxon>
        <taxon>Ixodidae</taxon>
        <taxon>Hyalomminae</taxon>
        <taxon>Hyalomma</taxon>
    </lineage>
</organism>
<name>A0ACB7STP6_HYAAI</name>
<gene>
    <name evidence="1" type="ORF">HPB50_006643</name>
</gene>
<accession>A0ACB7STP6</accession>